<dbReference type="Gene3D" id="4.10.240.10">
    <property type="entry name" value="Zn(2)-C6 fungal-type DNA-binding domain"/>
    <property type="match status" value="1"/>
</dbReference>
<feature type="region of interest" description="Disordered" evidence="4">
    <location>
        <begin position="312"/>
        <end position="337"/>
    </location>
</feature>
<dbReference type="InterPro" id="IPR007219">
    <property type="entry name" value="XnlR_reg_dom"/>
</dbReference>
<dbReference type="AlphaFoldDB" id="A0AAF0Y9N0"/>
<dbReference type="GO" id="GO:0006351">
    <property type="term" value="P:DNA-templated transcription"/>
    <property type="evidence" value="ECO:0007669"/>
    <property type="project" value="InterPro"/>
</dbReference>
<dbReference type="SUPFAM" id="SSF57701">
    <property type="entry name" value="Zn2/Cys6 DNA-binding domain"/>
    <property type="match status" value="1"/>
</dbReference>
<dbReference type="PANTHER" id="PTHR46910">
    <property type="entry name" value="TRANSCRIPTION FACTOR PDR1"/>
    <property type="match status" value="1"/>
</dbReference>
<gene>
    <name evidence="6" type="primary">HVO_2328</name>
    <name evidence="6" type="ORF">LOC62_03G003827</name>
</gene>
<dbReference type="GO" id="GO:0008270">
    <property type="term" value="F:zinc ion binding"/>
    <property type="evidence" value="ECO:0007669"/>
    <property type="project" value="InterPro"/>
</dbReference>
<dbReference type="PROSITE" id="PS00463">
    <property type="entry name" value="ZN2_CY6_FUNGAL_1"/>
    <property type="match status" value="1"/>
</dbReference>
<evidence type="ECO:0000256" key="3">
    <source>
        <dbReference type="ARBA" id="ARBA00023242"/>
    </source>
</evidence>
<dbReference type="SMART" id="SM00066">
    <property type="entry name" value="GAL4"/>
    <property type="match status" value="1"/>
</dbReference>
<sequence>MPTAIHKPYTALLVIDVQVNVVAEAYERDETIANINVALARARAAGAPVVWVQHSEEGLERDSAGWQIVPELSPRDGEAHIFKSYGDAFEDTDLEARLDERDVRTLVVCGAQTDFCVRSTIHSALTRGFNVTLVGDAHTTDDLSQYGAPTPNRVVAHTNMYWAGQRAPGRKAAVVNAAEVDTTHLTCSSQLERRGRHSDVVLAETRVDKRRGRQPVLARPTERRLVAPPHLACPPPNFSPLPRRTLRLLAALSTMPYRTCDRCRSRKTRCIPSPGDSPTAPCTACARSTAECTFLKGYKKAGRRSRAAESAAASASVSASPGGGEDTSADANAAAPTPPPWSPSFALISTPSWIAPPAPVFLGPAIPVAQAGPTPDSFTDLIDVFERGVGRGSGSVPATSPLARTSIVAAAAVPFSGTTQIEDVAPWETVNFFITLWLRYSHSLCPLVHKPSFSQAITMREDRRDRDLRAFILGVVSYTIGQSPLSRTETHYSRDQLERLQRRCHRASMALLDRSYRAVNLYQIGTLMTGYFCAQSMGQGHRAAALLAEACQLSHIMRLQDAAADGTDTIEREQRHRVFWHVYAVDITESAAGDAIHINADYEGLPPLPLTVDDELITSAGSFPQPAGKMSYMTGFVCVVQLWPILSQCIVRHRRLTLRQRHGRVLEPAETEAEREWVQNARADVDVIRHSVPSQLLEGTYDGDDDTARAVWGMQRANFIITEASVRFALFDYDGMLGPISEAETTARTDLARHMYDMLASIPLDDLAANGESIRGKLTRIVVALLRIPDMGLDWISTIQDWWTLFSQINFVQLIPQNLSSVLESRMPSPELRDLTGPG</sequence>
<dbReference type="GO" id="GO:0000981">
    <property type="term" value="F:DNA-binding transcription factor activity, RNA polymerase II-specific"/>
    <property type="evidence" value="ECO:0007669"/>
    <property type="project" value="InterPro"/>
</dbReference>
<dbReference type="InterPro" id="IPR036864">
    <property type="entry name" value="Zn2-C6_fun-type_DNA-bd_sf"/>
</dbReference>
<dbReference type="EMBL" id="CP086716">
    <property type="protein sequence ID" value="WOO80311.1"/>
    <property type="molecule type" value="Genomic_DNA"/>
</dbReference>
<name>A0AAF0Y9N0_9TREE</name>
<dbReference type="SUPFAM" id="SSF52499">
    <property type="entry name" value="Isochorismatase-like hydrolases"/>
    <property type="match status" value="1"/>
</dbReference>
<dbReference type="RefSeq" id="XP_062626343.1">
    <property type="nucleotide sequence ID" value="XM_062770359.1"/>
</dbReference>
<dbReference type="Gene3D" id="3.40.50.850">
    <property type="entry name" value="Isochorismatase-like"/>
    <property type="match status" value="1"/>
</dbReference>
<dbReference type="GO" id="GO:0003677">
    <property type="term" value="F:DNA binding"/>
    <property type="evidence" value="ECO:0007669"/>
    <property type="project" value="InterPro"/>
</dbReference>
<reference evidence="6" key="1">
    <citation type="submission" date="2023-10" db="EMBL/GenBank/DDBJ databases">
        <authorList>
            <person name="Noh H."/>
        </authorList>
    </citation>
    <scope>NUCLEOTIDE SEQUENCE</scope>
    <source>
        <strain evidence="6">DUCC4014</strain>
    </source>
</reference>
<feature type="domain" description="Zn(2)-C6 fungal-type" evidence="5">
    <location>
        <begin position="259"/>
        <end position="292"/>
    </location>
</feature>
<dbReference type="InterPro" id="IPR050987">
    <property type="entry name" value="AtrR-like"/>
</dbReference>
<keyword evidence="3" id="KW-0539">Nucleus</keyword>
<evidence type="ECO:0000313" key="6">
    <source>
        <dbReference type="EMBL" id="WOO80311.1"/>
    </source>
</evidence>
<organism evidence="6 7">
    <name type="scientific">Vanrija pseudolonga</name>
    <dbReference type="NCBI Taxonomy" id="143232"/>
    <lineage>
        <taxon>Eukaryota</taxon>
        <taxon>Fungi</taxon>
        <taxon>Dikarya</taxon>
        <taxon>Basidiomycota</taxon>
        <taxon>Agaricomycotina</taxon>
        <taxon>Tremellomycetes</taxon>
        <taxon>Trichosporonales</taxon>
        <taxon>Trichosporonaceae</taxon>
        <taxon>Vanrija</taxon>
    </lineage>
</organism>
<evidence type="ECO:0000313" key="7">
    <source>
        <dbReference type="Proteomes" id="UP000827549"/>
    </source>
</evidence>
<keyword evidence="7" id="KW-1185">Reference proteome</keyword>
<evidence type="ECO:0000256" key="4">
    <source>
        <dbReference type="SAM" id="MobiDB-lite"/>
    </source>
</evidence>
<dbReference type="CDD" id="cd12148">
    <property type="entry name" value="fungal_TF_MHR"/>
    <property type="match status" value="1"/>
</dbReference>
<accession>A0AAF0Y9N0</accession>
<protein>
    <submittedName>
        <fullName evidence="6">Purtative isochorismatase family protein</fullName>
    </submittedName>
</protein>
<dbReference type="PANTHER" id="PTHR46910:SF40">
    <property type="entry name" value="ZN(II)2CYS6 TRANSCRIPTION FACTOR (EUROFUNG)"/>
    <property type="match status" value="1"/>
</dbReference>
<dbReference type="InterPro" id="IPR036380">
    <property type="entry name" value="Isochorismatase-like_sf"/>
</dbReference>
<evidence type="ECO:0000256" key="2">
    <source>
        <dbReference type="ARBA" id="ARBA00022723"/>
    </source>
</evidence>
<proteinExistence type="inferred from homology"/>
<dbReference type="CDD" id="cd00067">
    <property type="entry name" value="GAL4"/>
    <property type="match status" value="1"/>
</dbReference>
<keyword evidence="2" id="KW-0479">Metal-binding</keyword>
<dbReference type="InterPro" id="IPR000868">
    <property type="entry name" value="Isochorismatase-like_dom"/>
</dbReference>
<evidence type="ECO:0000259" key="5">
    <source>
        <dbReference type="PROSITE" id="PS00463"/>
    </source>
</evidence>
<dbReference type="InterPro" id="IPR001138">
    <property type="entry name" value="Zn2Cys6_DnaBD"/>
</dbReference>
<evidence type="ECO:0000256" key="1">
    <source>
        <dbReference type="ARBA" id="ARBA00006336"/>
    </source>
</evidence>
<dbReference type="Pfam" id="PF00857">
    <property type="entry name" value="Isochorismatase"/>
    <property type="match status" value="1"/>
</dbReference>
<dbReference type="Pfam" id="PF04082">
    <property type="entry name" value="Fungal_trans"/>
    <property type="match status" value="1"/>
</dbReference>
<dbReference type="Proteomes" id="UP000827549">
    <property type="component" value="Chromosome 3"/>
</dbReference>
<dbReference type="GeneID" id="87807068"/>
<comment type="similarity">
    <text evidence="1">Belongs to the isochorismatase family.</text>
</comment>